<dbReference type="Proteomes" id="UP000551878">
    <property type="component" value="Unassembled WGS sequence"/>
</dbReference>
<keyword evidence="1" id="KW-0808">Transferase</keyword>
<organism evidence="1 2">
    <name type="scientific">Texcoconibacillus texcoconensis</name>
    <dbReference type="NCBI Taxonomy" id="1095777"/>
    <lineage>
        <taxon>Bacteria</taxon>
        <taxon>Bacillati</taxon>
        <taxon>Bacillota</taxon>
        <taxon>Bacilli</taxon>
        <taxon>Bacillales</taxon>
        <taxon>Bacillaceae</taxon>
        <taxon>Texcoconibacillus</taxon>
    </lineage>
</organism>
<evidence type="ECO:0000313" key="2">
    <source>
        <dbReference type="Proteomes" id="UP000551878"/>
    </source>
</evidence>
<sequence length="105" mass="12355">MMFLLVSYVIYQHYVPVKVKQQSLSLSNDDEAVILDLRSYQDAAKEPFEDACNIPYPYIKRHYHQLPSRHLYVIAPDWVSKNVSIRFLKRKGLNVKGYSIMNDFS</sequence>
<dbReference type="EMBL" id="JACHHB010000002">
    <property type="protein sequence ID" value="MBB5172306.1"/>
    <property type="molecule type" value="Genomic_DNA"/>
</dbReference>
<protein>
    <submittedName>
        <fullName evidence="1">Rhodanese-related sulfurtransferase</fullName>
    </submittedName>
</protein>
<keyword evidence="2" id="KW-1185">Reference proteome</keyword>
<dbReference type="AlphaFoldDB" id="A0A840QLS4"/>
<accession>A0A840QLS4</accession>
<gene>
    <name evidence="1" type="ORF">HNQ41_000450</name>
</gene>
<dbReference type="InterPro" id="IPR036873">
    <property type="entry name" value="Rhodanese-like_dom_sf"/>
</dbReference>
<dbReference type="Gene3D" id="3.40.250.10">
    <property type="entry name" value="Rhodanese-like domain"/>
    <property type="match status" value="1"/>
</dbReference>
<evidence type="ECO:0000313" key="1">
    <source>
        <dbReference type="EMBL" id="MBB5172306.1"/>
    </source>
</evidence>
<dbReference type="GO" id="GO:0016740">
    <property type="term" value="F:transferase activity"/>
    <property type="evidence" value="ECO:0007669"/>
    <property type="project" value="UniProtKB-KW"/>
</dbReference>
<name>A0A840QLS4_9BACI</name>
<proteinExistence type="predicted"/>
<dbReference type="SUPFAM" id="SSF52821">
    <property type="entry name" value="Rhodanese/Cell cycle control phosphatase"/>
    <property type="match status" value="1"/>
</dbReference>
<reference evidence="1 2" key="1">
    <citation type="submission" date="2020-08" db="EMBL/GenBank/DDBJ databases">
        <title>Genomic Encyclopedia of Type Strains, Phase IV (KMG-IV): sequencing the most valuable type-strain genomes for metagenomic binning, comparative biology and taxonomic classification.</title>
        <authorList>
            <person name="Goeker M."/>
        </authorList>
    </citation>
    <scope>NUCLEOTIDE SEQUENCE [LARGE SCALE GENOMIC DNA]</scope>
    <source>
        <strain evidence="1 2">DSM 24696</strain>
    </source>
</reference>
<comment type="caution">
    <text evidence="1">The sequence shown here is derived from an EMBL/GenBank/DDBJ whole genome shotgun (WGS) entry which is preliminary data.</text>
</comment>